<dbReference type="EMBL" id="NPHW01002457">
    <property type="protein sequence ID" value="OXV11465.1"/>
    <property type="molecule type" value="Genomic_DNA"/>
</dbReference>
<evidence type="ECO:0000256" key="6">
    <source>
        <dbReference type="PROSITE-ProRule" id="PRU00317"/>
    </source>
</evidence>
<organism evidence="11 12">
    <name type="scientific">Elaphomyces granulatus</name>
    <dbReference type="NCBI Taxonomy" id="519963"/>
    <lineage>
        <taxon>Eukaryota</taxon>
        <taxon>Fungi</taxon>
        <taxon>Dikarya</taxon>
        <taxon>Ascomycota</taxon>
        <taxon>Pezizomycotina</taxon>
        <taxon>Eurotiomycetes</taxon>
        <taxon>Eurotiomycetidae</taxon>
        <taxon>Eurotiales</taxon>
        <taxon>Elaphomycetaceae</taxon>
        <taxon>Elaphomyces</taxon>
    </lineage>
</organism>
<feature type="region of interest" description="Disordered" evidence="8">
    <location>
        <begin position="239"/>
        <end position="262"/>
    </location>
</feature>
<dbReference type="FunFam" id="1.25.10.10:FF:000167">
    <property type="entry name" value="RNA binding protein Jsn1"/>
    <property type="match status" value="1"/>
</dbReference>
<accession>A0A232M4V8</accession>
<evidence type="ECO:0000256" key="3">
    <source>
        <dbReference type="ARBA" id="ARBA00022737"/>
    </source>
</evidence>
<evidence type="ECO:0000313" key="12">
    <source>
        <dbReference type="Proteomes" id="UP000243515"/>
    </source>
</evidence>
<evidence type="ECO:0000259" key="9">
    <source>
        <dbReference type="PROSITE" id="PS50102"/>
    </source>
</evidence>
<feature type="compositionally biased region" description="Polar residues" evidence="8">
    <location>
        <begin position="1020"/>
        <end position="1037"/>
    </location>
</feature>
<sequence>MAPASRPESHHNLNYTSTSQSIPAAATGSNPSNDPPAAAAIKPPFGSPNGLSGAGVSLGSTRLGAGSPSHELGGRLYSKRAREIQAQEGVNPGIWGPPTSGNSTPLRENIPESPSQDGFPDLIPTSEGAVSSPARRARAGTVPSRFSPVGTINGVSVQQSYLSKTSRPTPSTSPFRPPGVSGVDSTPKTVTSSAGSNPAILSRLRAGSMPQRASLLGSSNPFGPSLFSTNWSAGRERATTLTSIRSSEGPTSPAQSSFSRDGLADTDVKTLDYLGLAETPQRTGVTLTHSSVDALMQQQQQQQQQPSTLPPLLAELAMMKSNNRFRSYSVNAKEKYAEDDEEYGGPYAQLPSGSLTPSAAATAAQLAATQAQIHQHNLAVQAFANQAASRPRARTAGVLDAPPQRSSIRNYLATPSRLDSSISVADLHISESGEYEELSEAVHMMQLGGSGAANLGIRPTAEIGDENNLDGPTRALWIGSIPVSTTVTSLDAIFSVYGKVESTRVLTHKNCGFVNFERVESAIQAKSFLNGKEIFPGAGPVRIGYAKVPGTSASGTPGANGSQLSPTPDPNAARGPSGTMTDGIDGNLNPERAGGASTPQVPELANLQPEISQIVKEFGASDDDTRKISASIQRAIAFLDFENEIPPIPEPSQTRMHDAPRLRDIRKRIDNDACSIQEIEDTANGMLPEIAELSSDYLGNTVVQKLFEFCSEQTKEQMLAQVALHLAEIGVHKNGTWAAQKIIDVAKTPTQMKMIVESLRPYTVPLFLDQYGNYVLQCCLRFGGPFNDFIFETMLSKMWEVAQGRFGARAMRACLESHHASKDQQRMLAAAIALHSVQLATNANGALLLTWFLDTCTFPRRRTVLAPRLVPHLVHLCTHKVAYLTVLKVINQRNEPDAREIVLKALFFSPGDDTLEKILNDPASGATLIFKVLTTPFFDESMRAEVVKNVSKVLTKLKATPSQGYKRLMDEVGLSSRGTPREHRDGATSHASNTEKQQHRPTSRQANPNYRSQPAMERQYSGQFVPSIHSQNSSDHSPSLPRPVSSDQNAPSSFEQHAHNSVNGFGGINATGGAGGLGNLGNVGGPSFKPDSILSVGPQQMQYQSFLQPRGVSPGGVYPGIAGNGFGGYTVSPAMDSFRGLQTHTSPLPGPSSQISNPVLNQPTFAAPQFSPVLNTTQIYQYPPQFYPQAQTIPNQATGGRHGRVDSAILYHNNSDSVFLIDIPSSITLAQDLQPSSQSFKAAEEEQGVSAGESGTRHLVSVSPPQSPYPCPPEPKTEAARIRVMESVSLTERLFHEVQIIPFVRDGLRQIKEGYGEYSHGEGSSWCLSRNVMGLIENPRSVLSKGETRQDRNSSSLSRSGKKRRHEMMANDALFSLTGESLSCNLLGNTPPLILSPGINRFENQSEFRNTEVKNPSSSPALIRIRHVQECSGSNQQEHLASFTIAPQSGFILCTLPIQRKIAEGMAPLAPIPGLPMGRKFKFILLDPPWPNRSARRSAHYATSPPCDMDDLTTAIGSILKTHLHTVSDPLERFCSGQQSHQSIAAIWVTNSEKSRMAAYDALHAAGLLIQEEWIWVKTTTAGEPVLPLEGLWRKPYEILVIGKKSYATTAPKLKDEAKTKKRLIAAAPDIHSRKPNLKEVIEKVFFSREDDIDNDDDQGNRAVIEYSAMEVFARNLTAGWYACGDEALKFNSDSWWLTDE</sequence>
<evidence type="ECO:0008006" key="13">
    <source>
        <dbReference type="Google" id="ProtNLM"/>
    </source>
</evidence>
<dbReference type="InterPro" id="IPR052645">
    <property type="entry name" value="Pumilio_domain_protein"/>
</dbReference>
<evidence type="ECO:0000256" key="5">
    <source>
        <dbReference type="PROSITE-ProRule" id="PRU00176"/>
    </source>
</evidence>
<feature type="compositionally biased region" description="Low complexity" evidence="8">
    <location>
        <begin position="165"/>
        <end position="174"/>
    </location>
</feature>
<comment type="caution">
    <text evidence="11">The sequence shown here is derived from an EMBL/GenBank/DDBJ whole genome shotgun (WGS) entry which is preliminary data.</text>
</comment>
<comment type="similarity">
    <text evidence="7">Belongs to the MT-A70-like family.</text>
</comment>
<dbReference type="InterPro" id="IPR033133">
    <property type="entry name" value="PUM-HD"/>
</dbReference>
<protein>
    <recommendedName>
        <fullName evidence="13">RRM domain-containing protein</fullName>
    </recommendedName>
</protein>
<feature type="compositionally biased region" description="Polar residues" evidence="8">
    <location>
        <begin position="1003"/>
        <end position="1012"/>
    </location>
</feature>
<feature type="region of interest" description="Disordered" evidence="8">
    <location>
        <begin position="968"/>
        <end position="1066"/>
    </location>
</feature>
<dbReference type="SUPFAM" id="SSF54928">
    <property type="entry name" value="RNA-binding domain, RBD"/>
    <property type="match status" value="1"/>
</dbReference>
<gene>
    <name evidence="11" type="ORF">Egran_00774</name>
</gene>
<dbReference type="Pfam" id="PF05063">
    <property type="entry name" value="MT-A70"/>
    <property type="match status" value="1"/>
</dbReference>
<feature type="repeat" description="Pumilio" evidence="6">
    <location>
        <begin position="685"/>
        <end position="720"/>
    </location>
</feature>
<dbReference type="SUPFAM" id="SSF48371">
    <property type="entry name" value="ARM repeat"/>
    <property type="match status" value="1"/>
</dbReference>
<feature type="region of interest" description="Disordered" evidence="8">
    <location>
        <begin position="1"/>
        <end position="198"/>
    </location>
</feature>
<dbReference type="PROSITE" id="PS50302">
    <property type="entry name" value="PUM"/>
    <property type="match status" value="3"/>
</dbReference>
<feature type="compositionally biased region" description="Polar residues" evidence="8">
    <location>
        <begin position="183"/>
        <end position="196"/>
    </location>
</feature>
<feature type="domain" description="PUM-HD" evidence="10">
    <location>
        <begin position="610"/>
        <end position="976"/>
    </location>
</feature>
<evidence type="ECO:0000256" key="1">
    <source>
        <dbReference type="ARBA" id="ARBA00022517"/>
    </source>
</evidence>
<evidence type="ECO:0000259" key="10">
    <source>
        <dbReference type="PROSITE" id="PS50303"/>
    </source>
</evidence>
<keyword evidence="5" id="KW-0694">RNA-binding</keyword>
<keyword evidence="3" id="KW-0677">Repeat</keyword>
<dbReference type="InterPro" id="IPR000504">
    <property type="entry name" value="RRM_dom"/>
</dbReference>
<dbReference type="PANTHER" id="PTHR47093:SF1">
    <property type="entry name" value="PROTEIN JSN1-RELATED"/>
    <property type="match status" value="1"/>
</dbReference>
<feature type="compositionally biased region" description="Polar residues" evidence="8">
    <location>
        <begin position="239"/>
        <end position="259"/>
    </location>
</feature>
<proteinExistence type="inferred from homology"/>
<dbReference type="Pfam" id="PF00076">
    <property type="entry name" value="RRM_1"/>
    <property type="match status" value="1"/>
</dbReference>
<keyword evidence="12" id="KW-1185">Reference proteome</keyword>
<feature type="compositionally biased region" description="Pro residues" evidence="8">
    <location>
        <begin position="1265"/>
        <end position="1274"/>
    </location>
</feature>
<dbReference type="InterPro" id="IPR007757">
    <property type="entry name" value="MT-A70-like"/>
</dbReference>
<feature type="region of interest" description="Disordered" evidence="8">
    <location>
        <begin position="552"/>
        <end position="599"/>
    </location>
</feature>
<dbReference type="PANTHER" id="PTHR47093">
    <property type="entry name" value="PROTEIN JSN1-RELATED"/>
    <property type="match status" value="1"/>
</dbReference>
<keyword evidence="2" id="KW-0698">rRNA processing</keyword>
<feature type="region of interest" description="Disordered" evidence="8">
    <location>
        <begin position="1339"/>
        <end position="1365"/>
    </location>
</feature>
<dbReference type="SMART" id="SM00360">
    <property type="entry name" value="RRM"/>
    <property type="match status" value="1"/>
</dbReference>
<dbReference type="PROSITE" id="PS50303">
    <property type="entry name" value="PUM_HD"/>
    <property type="match status" value="1"/>
</dbReference>
<dbReference type="Gene3D" id="3.30.70.330">
    <property type="match status" value="1"/>
</dbReference>
<feature type="compositionally biased region" description="Polar residues" evidence="8">
    <location>
        <begin position="12"/>
        <end position="32"/>
    </location>
</feature>
<dbReference type="Pfam" id="PF00806">
    <property type="entry name" value="PUF"/>
    <property type="match status" value="3"/>
</dbReference>
<dbReference type="Gene3D" id="1.25.10.10">
    <property type="entry name" value="Leucine-rich Repeat Variant"/>
    <property type="match status" value="1"/>
</dbReference>
<comment type="function">
    <text evidence="4">RNA-binding nucleolar protein required for pre-rRNA processing. Involved in production of 18S rRNA and assembly of small ribosomal subunit.</text>
</comment>
<dbReference type="InterPro" id="IPR012677">
    <property type="entry name" value="Nucleotide-bd_a/b_plait_sf"/>
</dbReference>
<feature type="repeat" description="Pumilio" evidence="6">
    <location>
        <begin position="721"/>
        <end position="757"/>
    </location>
</feature>
<keyword evidence="1" id="KW-0690">Ribosome biogenesis</keyword>
<feature type="domain" description="RRM" evidence="9">
    <location>
        <begin position="474"/>
        <end position="548"/>
    </location>
</feature>
<name>A0A232M4V8_9EURO</name>
<dbReference type="InterPro" id="IPR011989">
    <property type="entry name" value="ARM-like"/>
</dbReference>
<reference evidence="11 12" key="1">
    <citation type="journal article" date="2015" name="Environ. Microbiol.">
        <title>Metagenome sequence of Elaphomyces granulatus from sporocarp tissue reveals Ascomycota ectomycorrhizal fingerprints of genome expansion and a Proteobacteria-rich microbiome.</title>
        <authorList>
            <person name="Quandt C.A."/>
            <person name="Kohler A."/>
            <person name="Hesse C.N."/>
            <person name="Sharpton T.J."/>
            <person name="Martin F."/>
            <person name="Spatafora J.W."/>
        </authorList>
    </citation>
    <scope>NUCLEOTIDE SEQUENCE [LARGE SCALE GENOMIC DNA]</scope>
    <source>
        <strain evidence="11 12">OSC145934</strain>
    </source>
</reference>
<dbReference type="Proteomes" id="UP000243515">
    <property type="component" value="Unassembled WGS sequence"/>
</dbReference>
<evidence type="ECO:0000313" key="11">
    <source>
        <dbReference type="EMBL" id="OXV11465.1"/>
    </source>
</evidence>
<feature type="compositionally biased region" description="Polar residues" evidence="8">
    <location>
        <begin position="552"/>
        <end position="566"/>
    </location>
</feature>
<dbReference type="GO" id="GO:0000288">
    <property type="term" value="P:nuclear-transcribed mRNA catabolic process, deadenylation-dependent decay"/>
    <property type="evidence" value="ECO:0007669"/>
    <property type="project" value="TreeGrafter"/>
</dbReference>
<dbReference type="PROSITE" id="PS51143">
    <property type="entry name" value="MT_A70"/>
    <property type="match status" value="1"/>
</dbReference>
<dbReference type="InterPro" id="IPR001313">
    <property type="entry name" value="Pumilio_RNA-bd_rpt"/>
</dbReference>
<feature type="repeat" description="Pumilio" evidence="6">
    <location>
        <begin position="758"/>
        <end position="796"/>
    </location>
</feature>
<feature type="region of interest" description="Disordered" evidence="8">
    <location>
        <begin position="1238"/>
        <end position="1276"/>
    </location>
</feature>
<evidence type="ECO:0000256" key="4">
    <source>
        <dbReference type="ARBA" id="ARBA00024893"/>
    </source>
</evidence>
<dbReference type="GO" id="GO:0003723">
    <property type="term" value="F:RNA binding"/>
    <property type="evidence" value="ECO:0007669"/>
    <property type="project" value="UniProtKB-UniRule"/>
</dbReference>
<dbReference type="GO" id="GO:0006364">
    <property type="term" value="P:rRNA processing"/>
    <property type="evidence" value="ECO:0007669"/>
    <property type="project" value="UniProtKB-KW"/>
</dbReference>
<dbReference type="PROSITE" id="PS50102">
    <property type="entry name" value="RRM"/>
    <property type="match status" value="1"/>
</dbReference>
<dbReference type="InterPro" id="IPR035979">
    <property type="entry name" value="RBD_domain_sf"/>
</dbReference>
<evidence type="ECO:0000256" key="8">
    <source>
        <dbReference type="SAM" id="MobiDB-lite"/>
    </source>
</evidence>
<evidence type="ECO:0000256" key="7">
    <source>
        <dbReference type="PROSITE-ProRule" id="PRU00489"/>
    </source>
</evidence>
<evidence type="ECO:0000256" key="2">
    <source>
        <dbReference type="ARBA" id="ARBA00022552"/>
    </source>
</evidence>
<dbReference type="InterPro" id="IPR016024">
    <property type="entry name" value="ARM-type_fold"/>
</dbReference>
<dbReference type="FunFam" id="3.30.70.330:FF:000339">
    <property type="entry name" value="RNA binding protein Jsn1"/>
    <property type="match status" value="1"/>
</dbReference>
<feature type="compositionally biased region" description="Polar residues" evidence="8">
    <location>
        <begin position="99"/>
        <end position="116"/>
    </location>
</feature>
<feature type="compositionally biased region" description="Polar residues" evidence="8">
    <location>
        <begin position="153"/>
        <end position="164"/>
    </location>
</feature>
<dbReference type="SMART" id="SM00025">
    <property type="entry name" value="Pumilio"/>
    <property type="match status" value="6"/>
</dbReference>
<feature type="compositionally biased region" description="Polar residues" evidence="8">
    <location>
        <begin position="1045"/>
        <end position="1061"/>
    </location>
</feature>
<dbReference type="OrthoDB" id="2017782at2759"/>